<protein>
    <submittedName>
        <fullName evidence="1">Uncharacterized protein</fullName>
    </submittedName>
</protein>
<gene>
    <name evidence="1" type="ORF">NBRC111894_4067</name>
</gene>
<evidence type="ECO:0000313" key="1">
    <source>
        <dbReference type="EMBL" id="GAY78513.1"/>
    </source>
</evidence>
<dbReference type="AlphaFoldDB" id="A0A4Y1ZHR6"/>
<proteinExistence type="predicted"/>
<dbReference type="EMBL" id="BEXB01000051">
    <property type="protein sequence ID" value="GAY78513.1"/>
    <property type="molecule type" value="Genomic_DNA"/>
</dbReference>
<organism evidence="1 2">
    <name type="scientific">Sporolactobacillus inulinus</name>
    <dbReference type="NCBI Taxonomy" id="2078"/>
    <lineage>
        <taxon>Bacteria</taxon>
        <taxon>Bacillati</taxon>
        <taxon>Bacillota</taxon>
        <taxon>Bacilli</taxon>
        <taxon>Bacillales</taxon>
        <taxon>Sporolactobacillaceae</taxon>
        <taxon>Sporolactobacillus</taxon>
    </lineage>
</organism>
<evidence type="ECO:0000313" key="2">
    <source>
        <dbReference type="Proteomes" id="UP000319716"/>
    </source>
</evidence>
<accession>A0A4Y1ZHR6</accession>
<name>A0A4Y1ZHR6_9BACL</name>
<sequence>MRANDACGWTAARSRGARGSLIPADWLILIAMNDVPPMLLDPKNV</sequence>
<reference evidence="1 2" key="1">
    <citation type="submission" date="2017-11" db="EMBL/GenBank/DDBJ databases">
        <title>Draft Genome Sequence of Sporolactobacillus inulinus NBRC 111894 Isolated from Koso, a Japanese Sugar-Vegetable Fermented Beverage.</title>
        <authorList>
            <person name="Chiou T.Y."/>
            <person name="Oshima K."/>
            <person name="Suda W."/>
            <person name="Hattori M."/>
            <person name="Takahashi T."/>
        </authorList>
    </citation>
    <scope>NUCLEOTIDE SEQUENCE [LARGE SCALE GENOMIC DNA]</scope>
    <source>
        <strain evidence="1 2">NBRC111894</strain>
    </source>
</reference>
<comment type="caution">
    <text evidence="1">The sequence shown here is derived from an EMBL/GenBank/DDBJ whole genome shotgun (WGS) entry which is preliminary data.</text>
</comment>
<dbReference type="Proteomes" id="UP000319716">
    <property type="component" value="Unassembled WGS sequence"/>
</dbReference>